<evidence type="ECO:0000313" key="3">
    <source>
        <dbReference type="Proteomes" id="UP000607435"/>
    </source>
</evidence>
<name>A0ABR6XYI1_9FLAO</name>
<feature type="transmembrane region" description="Helical" evidence="1">
    <location>
        <begin position="12"/>
        <end position="36"/>
    </location>
</feature>
<keyword evidence="3" id="KW-1185">Reference proteome</keyword>
<evidence type="ECO:0000256" key="1">
    <source>
        <dbReference type="SAM" id="Phobius"/>
    </source>
</evidence>
<sequence>MTTIRLLKNLINILFWGMIVFSVLSFILFIMLLFFPESLPRIFQPFGMFFNGNFPWQLWIVQFSNILGFLLFIVSIYYLKKCINPLEEQRFYSDEVIVNLKKTGRLFIIITIVTTLLRIIGLFVFNDLTNNMMVGSKLGTWAMLSSIASAIGYVNFFLLIIGLFLLVFSTVFNNGKLLKEENDLTI</sequence>
<dbReference type="InterPro" id="IPR021354">
    <property type="entry name" value="DUF2975"/>
</dbReference>
<feature type="transmembrane region" description="Helical" evidence="1">
    <location>
        <begin position="56"/>
        <end position="79"/>
    </location>
</feature>
<dbReference type="EMBL" id="JACOME010000001">
    <property type="protein sequence ID" value="MBC3845541.1"/>
    <property type="molecule type" value="Genomic_DNA"/>
</dbReference>
<evidence type="ECO:0000313" key="2">
    <source>
        <dbReference type="EMBL" id="MBC3845541.1"/>
    </source>
</evidence>
<feature type="transmembrane region" description="Helical" evidence="1">
    <location>
        <begin position="106"/>
        <end position="125"/>
    </location>
</feature>
<dbReference type="Proteomes" id="UP000607435">
    <property type="component" value="Unassembled WGS sequence"/>
</dbReference>
<reference evidence="2 3" key="1">
    <citation type="submission" date="2020-08" db="EMBL/GenBank/DDBJ databases">
        <title>Winogradskyella ouciana sp. nov., isolated from the hadal seawater of the Mariana Trench.</title>
        <authorList>
            <person name="He X."/>
        </authorList>
    </citation>
    <scope>NUCLEOTIDE SEQUENCE [LARGE SCALE GENOMIC DNA]</scope>
    <source>
        <strain evidence="2 3">KCTC 22026</strain>
    </source>
</reference>
<dbReference type="RefSeq" id="WP_186844649.1">
    <property type="nucleotide sequence ID" value="NZ_JACOME010000001.1"/>
</dbReference>
<gene>
    <name evidence="2" type="ORF">H6H04_04030</name>
</gene>
<keyword evidence="1" id="KW-0472">Membrane</keyword>
<accession>A0ABR6XYI1</accession>
<proteinExistence type="predicted"/>
<keyword evidence="1" id="KW-1133">Transmembrane helix</keyword>
<keyword evidence="1" id="KW-0812">Transmembrane</keyword>
<organism evidence="2 3">
    <name type="scientific">Winogradskyella echinorum</name>
    <dbReference type="NCBI Taxonomy" id="538189"/>
    <lineage>
        <taxon>Bacteria</taxon>
        <taxon>Pseudomonadati</taxon>
        <taxon>Bacteroidota</taxon>
        <taxon>Flavobacteriia</taxon>
        <taxon>Flavobacteriales</taxon>
        <taxon>Flavobacteriaceae</taxon>
        <taxon>Winogradskyella</taxon>
    </lineage>
</organism>
<dbReference type="Pfam" id="PF11188">
    <property type="entry name" value="DUF2975"/>
    <property type="match status" value="1"/>
</dbReference>
<protein>
    <submittedName>
        <fullName evidence="2">DUF2975 domain-containing protein</fullName>
    </submittedName>
</protein>
<feature type="transmembrane region" description="Helical" evidence="1">
    <location>
        <begin position="145"/>
        <end position="168"/>
    </location>
</feature>
<comment type="caution">
    <text evidence="2">The sequence shown here is derived from an EMBL/GenBank/DDBJ whole genome shotgun (WGS) entry which is preliminary data.</text>
</comment>